<dbReference type="GO" id="GO:0016887">
    <property type="term" value="F:ATP hydrolysis activity"/>
    <property type="evidence" value="ECO:0007669"/>
    <property type="project" value="InterPro"/>
</dbReference>
<comment type="similarity">
    <text evidence="8">Belongs to the activator 1 small subunits family. CTF18 subfamily.</text>
</comment>
<dbReference type="GO" id="GO:0006260">
    <property type="term" value="P:DNA replication"/>
    <property type="evidence" value="ECO:0007669"/>
    <property type="project" value="UniProtKB-KW"/>
</dbReference>
<evidence type="ECO:0000259" key="10">
    <source>
        <dbReference type="SMART" id="SM00382"/>
    </source>
</evidence>
<dbReference type="GO" id="GO:0003677">
    <property type="term" value="F:DNA binding"/>
    <property type="evidence" value="ECO:0007669"/>
    <property type="project" value="UniProtKB-KW"/>
</dbReference>
<evidence type="ECO:0000256" key="7">
    <source>
        <dbReference type="ARBA" id="ARBA00023306"/>
    </source>
</evidence>
<evidence type="ECO:0000256" key="1">
    <source>
        <dbReference type="ARBA" id="ARBA00004123"/>
    </source>
</evidence>
<dbReference type="InterPro" id="IPR003959">
    <property type="entry name" value="ATPase_AAA_core"/>
</dbReference>
<dbReference type="Gene3D" id="3.40.50.300">
    <property type="entry name" value="P-loop containing nucleotide triphosphate hydrolases"/>
    <property type="match status" value="1"/>
</dbReference>
<protein>
    <submittedName>
        <fullName evidence="11">AAA domain-containing protein</fullName>
    </submittedName>
</protein>
<dbReference type="InterPro" id="IPR047854">
    <property type="entry name" value="RFC_lid"/>
</dbReference>
<feature type="region of interest" description="Disordered" evidence="9">
    <location>
        <begin position="1"/>
        <end position="25"/>
    </location>
</feature>
<evidence type="ECO:0000256" key="2">
    <source>
        <dbReference type="ARBA" id="ARBA00022705"/>
    </source>
</evidence>
<proteinExistence type="inferred from homology"/>
<evidence type="ECO:0000256" key="6">
    <source>
        <dbReference type="ARBA" id="ARBA00023242"/>
    </source>
</evidence>
<feature type="domain" description="AAA+ ATPase" evidence="10">
    <location>
        <begin position="254"/>
        <end position="403"/>
    </location>
</feature>
<keyword evidence="2" id="KW-0235">DNA replication</keyword>
<name>A0A5K3F807_MESCO</name>
<dbReference type="PANTHER" id="PTHR46765:SF1">
    <property type="entry name" value="P-LOOP CONTAINING NUCLEOSIDE TRIPHOSPHATE HYDROLASES SUPERFAMILY PROTEIN"/>
    <property type="match status" value="1"/>
</dbReference>
<dbReference type="Pfam" id="PF00004">
    <property type="entry name" value="AAA"/>
    <property type="match status" value="1"/>
</dbReference>
<dbReference type="SMART" id="SM00382">
    <property type="entry name" value="AAA"/>
    <property type="match status" value="1"/>
</dbReference>
<dbReference type="InterPro" id="IPR053016">
    <property type="entry name" value="CTF18-RFC_complex"/>
</dbReference>
<dbReference type="WBParaSite" id="MCU_005471-RC">
    <property type="protein sequence ID" value="MCU_005471-RC"/>
    <property type="gene ID" value="MCU_005471"/>
</dbReference>
<keyword evidence="4" id="KW-0067">ATP-binding</keyword>
<sequence>MDLETPSVSNNLRSLDEDSVGELRPNDLLQQYDDMKCTSGHKHPLETEQSDHLANYSRPPKRHRSMVPVPEESRFTESFLMHRIPLSGDYLPLTFGDGRRRYLSVEPEPEVLCDDLIGQSISSSHKSLLPEELCKLVQSAELLGKFPSTVIRKNSNVNYQADEHLWVKKYEPASYLDLVSAEHINRLLLCWFKAWDPCVFGIESKIPSATAKHQRESGDAGVEMLGSHLQQPFKKQEAEVTIAQLDPKDGRRPYYRMVLISGPPGLGKTTLAHVLARHAGYQVVEINASDDRSPNVIRERLEAVVSSQSSLNASRGVGHCSGEALKPSCLIIDEIDGALPATVEALAEAAAEPSRQERKRGKKKSVVIRRPVICICNDLYSPSLRALRAPGASCYVLRLPPTDLNRLVGRLDSIAMAENISVDKHFLSSLAEISGRDIRSCLNVLQFIKATQMHHKRDLSMQELMTDLEGSIKDSQHNLLSAWQAVFTIPSAQTLARRVNQVSRARVRSQVTGTGSDSSLQARVQLTMEICGSAGDPQNLVLGLFENYLNRRMKDASLQKARNASDWLVYSDLLLRYVSSTQDYNLMRYPSLLPAWFHLAFASTEPTLMESRWTQKKTSGVNHSALRWPTSYGENVATANRVQSVVDSMVENQWRAGGSSSTLTSLRVLTRRQFLLDASSYLHKLVCAMSLPLRPVNVQLYNALEKQHLAHLIGILITVGLDWLPHHVPDTGESTYRLEPPLDFVSLFTSSALKSCEMEALPYAVKQMLARELALERMRRAEAVYNTPAAPADKENAGSNTTTKLPPIAAERKPVTMSDSFMAARLGPNVAPLTLTNEKKVKSDLFGRPIVEKSRETVQNERNREASKCPINNSIWFKFKEGHSNAVRRPFLMDQLFK</sequence>
<evidence type="ECO:0000256" key="9">
    <source>
        <dbReference type="SAM" id="MobiDB-lite"/>
    </source>
</evidence>
<dbReference type="SUPFAM" id="SSF52540">
    <property type="entry name" value="P-loop containing nucleoside triphosphate hydrolases"/>
    <property type="match status" value="1"/>
</dbReference>
<dbReference type="Gene3D" id="1.10.8.60">
    <property type="match status" value="1"/>
</dbReference>
<evidence type="ECO:0000313" key="11">
    <source>
        <dbReference type="WBParaSite" id="MCU_005471-RC"/>
    </source>
</evidence>
<keyword evidence="5" id="KW-0238">DNA-binding</keyword>
<dbReference type="InterPro" id="IPR003593">
    <property type="entry name" value="AAA+_ATPase"/>
</dbReference>
<dbReference type="CDD" id="cd00009">
    <property type="entry name" value="AAA"/>
    <property type="match status" value="1"/>
</dbReference>
<evidence type="ECO:0000256" key="5">
    <source>
        <dbReference type="ARBA" id="ARBA00023125"/>
    </source>
</evidence>
<keyword evidence="7" id="KW-0131">Cell cycle</keyword>
<feature type="region of interest" description="Disordered" evidence="9">
    <location>
        <begin position="37"/>
        <end position="66"/>
    </location>
</feature>
<accession>A0A5K3F807</accession>
<keyword evidence="6" id="KW-0539">Nucleus</keyword>
<dbReference type="CDD" id="cd18140">
    <property type="entry name" value="HLD_clamp_RFC"/>
    <property type="match status" value="1"/>
</dbReference>
<reference evidence="11" key="1">
    <citation type="submission" date="2019-11" db="UniProtKB">
        <authorList>
            <consortium name="WormBaseParasite"/>
        </authorList>
    </citation>
    <scope>IDENTIFICATION</scope>
</reference>
<dbReference type="PANTHER" id="PTHR46765">
    <property type="entry name" value="P-LOOP CONTAINING NUCLEOSIDE TRIPHOSPHATE HYDROLASES SUPERFAMILY PROTEIN"/>
    <property type="match status" value="1"/>
</dbReference>
<dbReference type="GO" id="GO:0005524">
    <property type="term" value="F:ATP binding"/>
    <property type="evidence" value="ECO:0007669"/>
    <property type="project" value="UniProtKB-KW"/>
</dbReference>
<keyword evidence="3" id="KW-0547">Nucleotide-binding</keyword>
<evidence type="ECO:0000256" key="8">
    <source>
        <dbReference type="ARBA" id="ARBA00043975"/>
    </source>
</evidence>
<feature type="compositionally biased region" description="Polar residues" evidence="9">
    <location>
        <begin position="1"/>
        <end position="13"/>
    </location>
</feature>
<evidence type="ECO:0000256" key="3">
    <source>
        <dbReference type="ARBA" id="ARBA00022741"/>
    </source>
</evidence>
<comment type="subcellular location">
    <subcellularLocation>
        <location evidence="1">Nucleus</location>
    </subcellularLocation>
</comment>
<evidence type="ECO:0000256" key="4">
    <source>
        <dbReference type="ARBA" id="ARBA00022840"/>
    </source>
</evidence>
<dbReference type="InterPro" id="IPR027417">
    <property type="entry name" value="P-loop_NTPase"/>
</dbReference>
<dbReference type="GO" id="GO:0005634">
    <property type="term" value="C:nucleus"/>
    <property type="evidence" value="ECO:0007669"/>
    <property type="project" value="UniProtKB-SubCell"/>
</dbReference>
<dbReference type="AlphaFoldDB" id="A0A5K3F807"/>
<organism evidence="11">
    <name type="scientific">Mesocestoides corti</name>
    <name type="common">Flatworm</name>
    <dbReference type="NCBI Taxonomy" id="53468"/>
    <lineage>
        <taxon>Eukaryota</taxon>
        <taxon>Metazoa</taxon>
        <taxon>Spiralia</taxon>
        <taxon>Lophotrochozoa</taxon>
        <taxon>Platyhelminthes</taxon>
        <taxon>Cestoda</taxon>
        <taxon>Eucestoda</taxon>
        <taxon>Cyclophyllidea</taxon>
        <taxon>Mesocestoididae</taxon>
        <taxon>Mesocestoides</taxon>
    </lineage>
</organism>
<feature type="region of interest" description="Disordered" evidence="9">
    <location>
        <begin position="790"/>
        <end position="811"/>
    </location>
</feature>